<proteinExistence type="predicted"/>
<reference evidence="2 3" key="1">
    <citation type="submission" date="2006-02" db="EMBL/GenBank/DDBJ databases">
        <authorList>
            <person name="Waterbury J."/>
            <person name="Ferriera S."/>
            <person name="Johnson J."/>
            <person name="Kravitz S."/>
            <person name="Halpern A."/>
            <person name="Remington K."/>
            <person name="Beeson K."/>
            <person name="Tran B."/>
            <person name="Rogers Y.-H."/>
            <person name="Friedman R."/>
            <person name="Venter J.C."/>
        </authorList>
    </citation>
    <scope>NUCLEOTIDE SEQUENCE [LARGE SCALE GENOMIC DNA]</scope>
    <source>
        <strain evidence="2 3">Nb-231</strain>
    </source>
</reference>
<evidence type="ECO:0000259" key="1">
    <source>
        <dbReference type="Pfam" id="PF04230"/>
    </source>
</evidence>
<dbReference type="HOGENOM" id="CLU_071049_2_0_6"/>
<dbReference type="STRING" id="314278.NB231_02473"/>
<accession>A4BRM4</accession>
<comment type="caution">
    <text evidence="2">The sequence shown here is derived from an EMBL/GenBank/DDBJ whole genome shotgun (WGS) entry which is preliminary data.</text>
</comment>
<evidence type="ECO:0000313" key="2">
    <source>
        <dbReference type="EMBL" id="EAR21595.1"/>
    </source>
</evidence>
<dbReference type="eggNOG" id="COG2327">
    <property type="taxonomic scope" value="Bacteria"/>
</dbReference>
<dbReference type="Pfam" id="PF04230">
    <property type="entry name" value="PS_pyruv_trans"/>
    <property type="match status" value="1"/>
</dbReference>
<dbReference type="AlphaFoldDB" id="A4BRM4"/>
<organism evidence="2 3">
    <name type="scientific">Nitrococcus mobilis Nb-231</name>
    <dbReference type="NCBI Taxonomy" id="314278"/>
    <lineage>
        <taxon>Bacteria</taxon>
        <taxon>Pseudomonadati</taxon>
        <taxon>Pseudomonadota</taxon>
        <taxon>Gammaproteobacteria</taxon>
        <taxon>Chromatiales</taxon>
        <taxon>Ectothiorhodospiraceae</taxon>
        <taxon>Nitrococcus</taxon>
    </lineage>
</organism>
<gene>
    <name evidence="2" type="ORF">NB231_02473</name>
</gene>
<name>A4BRM4_9GAMM</name>
<dbReference type="InterPro" id="IPR007345">
    <property type="entry name" value="Polysacch_pyruvyl_Trfase"/>
</dbReference>
<feature type="domain" description="Polysaccharide pyruvyl transferase" evidence="1">
    <location>
        <begin position="51"/>
        <end position="190"/>
    </location>
</feature>
<keyword evidence="3" id="KW-1185">Reference proteome</keyword>
<dbReference type="EMBL" id="AAOF01000007">
    <property type="protein sequence ID" value="EAR21595.1"/>
    <property type="molecule type" value="Genomic_DNA"/>
</dbReference>
<evidence type="ECO:0000313" key="3">
    <source>
        <dbReference type="Proteomes" id="UP000003374"/>
    </source>
</evidence>
<dbReference type="RefSeq" id="WP_004999456.1">
    <property type="nucleotide sequence ID" value="NZ_CH672427.1"/>
</dbReference>
<dbReference type="OrthoDB" id="9803627at2"/>
<sequence length="255" mass="27993">MVDRLASFWCRIPSRANFGDALTPWLIRRLTGAYPRFREADDARHKFLVTGSVISLARAPCTVWGAGIMTATGTVGRGLDVCAVRGPLTRDRVRAAGIDCPPVYGDPALLLPVLYTPKEPVRHSMGLVLHFSDRPRLAGRFSLQPRTRLIDIQDPVETVIDAIGSCEWVASSSLHGLVAAHAYGRPAAWIEFRPLPSGDRSKFRDYLQAIGCPQIDPIPIRPDSIVEQSLRAHAIAPPRMSLQALIDSCPFPITL</sequence>
<protein>
    <submittedName>
        <fullName evidence="2">GumL protein</fullName>
    </submittedName>
</protein>
<dbReference type="Proteomes" id="UP000003374">
    <property type="component" value="Unassembled WGS sequence"/>
</dbReference>